<name>A0ABN2MID2_9PSEU</name>
<feature type="domain" description="ChsH2 C-terminal OB-fold" evidence="1">
    <location>
        <begin position="67"/>
        <end position="131"/>
    </location>
</feature>
<dbReference type="InterPro" id="IPR012340">
    <property type="entry name" value="NA-bd_OB-fold"/>
</dbReference>
<dbReference type="Pfam" id="PF01796">
    <property type="entry name" value="OB_ChsH2_C"/>
    <property type="match status" value="1"/>
</dbReference>
<dbReference type="InterPro" id="IPR002878">
    <property type="entry name" value="ChsH2_C"/>
</dbReference>
<comment type="caution">
    <text evidence="2">The sequence shown here is derived from an EMBL/GenBank/DDBJ whole genome shotgun (WGS) entry which is preliminary data.</text>
</comment>
<proteinExistence type="predicted"/>
<accession>A0ABN2MID2</accession>
<dbReference type="EMBL" id="BAAAQK010000001">
    <property type="protein sequence ID" value="GAA1827541.1"/>
    <property type="molecule type" value="Genomic_DNA"/>
</dbReference>
<gene>
    <name evidence="2" type="ORF">GCM10009836_01550</name>
</gene>
<dbReference type="PANTHER" id="PTHR34075">
    <property type="entry name" value="BLR3430 PROTEIN"/>
    <property type="match status" value="1"/>
</dbReference>
<dbReference type="Proteomes" id="UP001500449">
    <property type="component" value="Unassembled WGS sequence"/>
</dbReference>
<dbReference type="InterPro" id="IPR052513">
    <property type="entry name" value="Thioester_dehydratase-like"/>
</dbReference>
<organism evidence="2 3">
    <name type="scientific">Pseudonocardia ailaonensis</name>
    <dbReference type="NCBI Taxonomy" id="367279"/>
    <lineage>
        <taxon>Bacteria</taxon>
        <taxon>Bacillati</taxon>
        <taxon>Actinomycetota</taxon>
        <taxon>Actinomycetes</taxon>
        <taxon>Pseudonocardiales</taxon>
        <taxon>Pseudonocardiaceae</taxon>
        <taxon>Pseudonocardia</taxon>
    </lineage>
</organism>
<dbReference type="RefSeq" id="WP_344411529.1">
    <property type="nucleotide sequence ID" value="NZ_BAAAQK010000001.1"/>
</dbReference>
<evidence type="ECO:0000313" key="3">
    <source>
        <dbReference type="Proteomes" id="UP001500449"/>
    </source>
</evidence>
<dbReference type="PANTHER" id="PTHR34075:SF5">
    <property type="entry name" value="BLR3430 PROTEIN"/>
    <property type="match status" value="1"/>
</dbReference>
<evidence type="ECO:0000313" key="2">
    <source>
        <dbReference type="EMBL" id="GAA1827541.1"/>
    </source>
</evidence>
<dbReference type="SUPFAM" id="SSF50249">
    <property type="entry name" value="Nucleic acid-binding proteins"/>
    <property type="match status" value="1"/>
</dbReference>
<evidence type="ECO:0000259" key="1">
    <source>
        <dbReference type="Pfam" id="PF01796"/>
    </source>
</evidence>
<keyword evidence="3" id="KW-1185">Reference proteome</keyword>
<reference evidence="2 3" key="1">
    <citation type="journal article" date="2019" name="Int. J. Syst. Evol. Microbiol.">
        <title>The Global Catalogue of Microorganisms (GCM) 10K type strain sequencing project: providing services to taxonomists for standard genome sequencing and annotation.</title>
        <authorList>
            <consortium name="The Broad Institute Genomics Platform"/>
            <consortium name="The Broad Institute Genome Sequencing Center for Infectious Disease"/>
            <person name="Wu L."/>
            <person name="Ma J."/>
        </authorList>
    </citation>
    <scope>NUCLEOTIDE SEQUENCE [LARGE SCALE GENOMIC DNA]</scope>
    <source>
        <strain evidence="2 3">JCM 16009</strain>
    </source>
</reference>
<sequence>MTTGDTEGAGAADTAAPAPFASVDPTLYTFGPEGEVIIPGSQSDETGDRFWPPRLRCPRTGGTVTDVDLATTGTVWSWTFVHAPWPGLVSPNGTDEGYTAGLVDLADGPRVIGVLIGDREAIAVGTPVRAVPLPFRELADQQGAILAFETTGIAS</sequence>
<protein>
    <recommendedName>
        <fullName evidence="1">ChsH2 C-terminal OB-fold domain-containing protein</fullName>
    </recommendedName>
</protein>